<reference evidence="1 2" key="1">
    <citation type="submission" date="2020-08" db="EMBL/GenBank/DDBJ databases">
        <title>Genomic Encyclopedia of Type Strains, Phase IV (KMG-IV): sequencing the most valuable type-strain genomes for metagenomic binning, comparative biology and taxonomic classification.</title>
        <authorList>
            <person name="Goeker M."/>
        </authorList>
    </citation>
    <scope>NUCLEOTIDE SEQUENCE [LARGE SCALE GENOMIC DNA]</scope>
    <source>
        <strain evidence="1 2">DSM 5391</strain>
    </source>
</reference>
<dbReference type="RefSeq" id="WP_377802064.1">
    <property type="nucleotide sequence ID" value="NZ_JBHLZA010000019.1"/>
</dbReference>
<name>A0A7X0HV47_9BACI</name>
<evidence type="ECO:0000313" key="1">
    <source>
        <dbReference type="EMBL" id="MBB6447472.1"/>
    </source>
</evidence>
<dbReference type="Proteomes" id="UP000531594">
    <property type="component" value="Unassembled WGS sequence"/>
</dbReference>
<accession>A0A7X0HV47</accession>
<gene>
    <name evidence="1" type="ORF">HNR53_004153</name>
</gene>
<organism evidence="1 2">
    <name type="scientific">Bacillus benzoevorans</name>
    <dbReference type="NCBI Taxonomy" id="1456"/>
    <lineage>
        <taxon>Bacteria</taxon>
        <taxon>Bacillati</taxon>
        <taxon>Bacillota</taxon>
        <taxon>Bacilli</taxon>
        <taxon>Bacillales</taxon>
        <taxon>Bacillaceae</taxon>
        <taxon>Bacillus</taxon>
    </lineage>
</organism>
<comment type="caution">
    <text evidence="1">The sequence shown here is derived from an EMBL/GenBank/DDBJ whole genome shotgun (WGS) entry which is preliminary data.</text>
</comment>
<dbReference type="AlphaFoldDB" id="A0A7X0HV47"/>
<proteinExistence type="predicted"/>
<dbReference type="EMBL" id="JACHGK010000022">
    <property type="protein sequence ID" value="MBB6447472.1"/>
    <property type="molecule type" value="Genomic_DNA"/>
</dbReference>
<evidence type="ECO:0000313" key="2">
    <source>
        <dbReference type="Proteomes" id="UP000531594"/>
    </source>
</evidence>
<protein>
    <submittedName>
        <fullName evidence="1">Uncharacterized protein</fullName>
    </submittedName>
</protein>
<keyword evidence="2" id="KW-1185">Reference proteome</keyword>
<sequence>MFINGYQAHKEDANRVPGTPVRATALLWAAFANALTLFSQCFCGK</sequence>